<dbReference type="InterPro" id="IPR042104">
    <property type="entry name" value="PKS_dehydratase_sf"/>
</dbReference>
<dbReference type="InterPro" id="IPR016039">
    <property type="entry name" value="Thiolase-like"/>
</dbReference>
<evidence type="ECO:0000256" key="3">
    <source>
        <dbReference type="ARBA" id="ARBA00022679"/>
    </source>
</evidence>
<accession>G4XIN3</accession>
<comment type="function">
    <text evidence="8">Involved in the biosynthesis of antibiotic erythromycin via the biosynthesis of its aglycone precursor, 6-deoxyerythronolide B (6-dEB).</text>
</comment>
<dbReference type="InterPro" id="IPR016035">
    <property type="entry name" value="Acyl_Trfase/lysoPLipase"/>
</dbReference>
<sequence>MPTTCGLWGSSTAVTDLFRAGNSMPDLTGEEIAVVGIACRLPGAAGPAALWRLLENGSDAIVEVPAGRWDVRDFPEKGNAEYRRGGFLDAIDRFDPAFFGISPGEAVAMDPQQRLMLELAWEALEEAGFAADRLRGSRTGVFVGASSGDYERLLLRGGLTHHTATGTGRGIISNRVSYVLGLHGPSLTVDSAQASSLTAVHLACESLRRGEASLAIAGGVHLAVTPENTAALAKLGALSPSGRCFVFDARADGTVLGEGGGAVVLKPLSRAIEDGDLVHCVIRGSAVNHDGGGNGLTDPNPVAQEENLRSAYWSAGVAPSAVQYVELHGTGTKAGDPVEAAALGAVLGAERDPGFPLRVGSIKTNIGHLGAAAGIAGLLKAVLAIKHRRIPPGLNYETPNPAIPLPEWGLRVQNELADWPRADQPLVAGVSAFGMGGANCHVVLAEPPTPEAPETETAKVPVPWVVSGRSEAALRAQAAVLAEHVREHPELATADVAYSLAAKSAFEQRAVVVGDDRADLVAGLNAVATGGAHPDVVRGAADATGRTVLVFSGAGGQWKGMGAGLWESSPVFAESVAACAEAFEPYLDWSLIDVVRGRRGAPPLSRVDVVQPALFTVMVSLAAVWRSLGVVPSAVIGHSQGEIAAAHVAGALALEDAARLIASRSQLIAAKLSGHGAMLSVSAPVADVERLLAEAGDGVAVAAVNGPRTVTVAGSPEAIDRLAETLAETGVRAARIQADFASHSPQIESVRAELRDAVAEIAPRSTPIRFCSTVTGGFLDTAELDADYWFRNLRQTVRFDEAVRTLLDEGFDVFVEPGPHPMLSVPVQEIADDHGAQVAAVHTLRLGEGDHQRLLSSAAEAHVRGVRIDWAAALPAARRVDLPTYAFQRARYWPEPAALEPGGRPLDEEFWAAVDRGELASVLDVDGATTLDAALPALAAWHRRKTHLSTVDSWRYRVGWRPITGRAAEALAGQWLVLVPRGSADDPRVEGCVRALTERGAQTQVAEVSEHDTETLPEVLESAPFAGVLSLWALDERPHPRQPALSVGLAGTLALIRAEAALAVPARIWAATAGAVSGASPAQAMVWGLGRIAALEHPGRWGGLIDLPGTFDARARARLAEALGGIEGEDQLALSASGLLGRRLEPAPLGEDSRESWTPRGTVLVTGASGELGPSIARWLVRQGAEHLVLVSRRGEAAEGMAALREELAARVTIAACDVNDRDALRTLLSGLAADGDQVRAVVHAAAVLRPATLAETSPEEFAESVAAKALGAANLDALLGDQELDAFVMFSSVAGVWGGAGFGAYAAANSYLDALARQRREAGRTATSVAWGMLESPNPRERESARRLGLSFMDLDTAFAGMAQAVGRGETTIVITDVDWARFVPAFVSSRPSSLFDQVPSAARVLRDRADAAESVVTGTEFVRELTAAAGAAQEEALLELVRSRAAAVLGRENAEAIKPDLTFRELGFDSLTAVELRNQLVTALGRRLPTTLQYDHPTPAAVSVFLRAELFGTEAGPAGAAAVRAEPDEPIAIVSMACRFPSGIDTPEAFWDLLDGGRDAVSAFPADRGWQLSNTGYTREGGFLSGAGEFDPAFFGISPREALAMDPQQRLLLETSWEVFERAGIDPESLRGSATGVFAGLMYHDYGARLGAVPDGVAAYLGNGSAGSVASGRVSYVFGFEGPAVTVDTACSSSLVALHLAAQSLRSGECSLALAGGATVLSNPAVFEEFARNGGLASDGRCKSFSAAADGAGFSEGVGILLLERLSDARRNGHEVLAVLRGSAVNQDGASNGLTAPNGPSQQRVIRAALANAGLEPSAVDAVEAHGTGTRLGDPIEAQAILATYGQDREQPLWLGSVKSNIGHTQAAAGVAGVLKMVLAMRHGILPRSLHLGAPSSHVDWSAGAVELLSEAREWRADRPRRAGVSSFGISGTNAHVIVEQAPDAVPPRDQPDRELAVVPWVLSAKTPEALRDQASRLASAAGQPALDVAFSLAAGRAALDHRAVVTGENTAELLAGLDSLAGAGKPVEGKTAFVFAGQGSQRPGMGRELYERFPVFAEAFDAVCERFDRSSARALRDVVFAADGSPAADLVHQTEWTQIGLFAVEVALARLLESWGISPDFVGGHSVGELAAAHLAGVLDLADAVALVAARGRLMQALPAGGAMAAIQADAAEVAPMLSGPDARASLAAVNAPGSVVVSGDEDRVLEIAGHWEARGRRVKRLRVSHAFHSHRMDGMLAEFRRVAEGVEYRAPRVPVVSNVSGELIAEFSAEYWVRHVRETVRFGDGVRTLAARGVARFVEIGPGSVLTAMIGDSLDSDAALIPVLRKDRDEPTALTEAVGRLFVSGSTVDWNAFFAGTGARRVSLPTYAFQRQRYWLMPNLAGDARGMGLAPAEHPLLSAALPLPDSDGVVLTGRLSAETQPWLAEHVVRGSARFPAAGFVELAVRAADQAGCAALDELTVRTPLVLPPRGGVQVQVKVGEPAAGGVRPVAVYARPDGSDQPWIQHVDGFVSPGGTAPEFELAEWPPRGVSAVPIEDFSRGKADLGLSFGPMFQGLTAAWRQGDVVYAEVALPDETDAGAFALHPALLDSAVHLGAEADRLAASWSGVTVYASGASSLRVKLSPVGPDEVSVELADAAGAPVAAVDSVKLRPAEQLGRPAGFVESLFGLEWAEVAPGAAAETGGWAVLGELGIEADRYPDLAALVDSGATPDVVFVECRPPAELLAVAQTWLGTARFADSRLVVVTRGAVAAEPDESVRDLAAGASWGLVRSAQSESPGRFVVLDLDDSPASLERLPEVLNLGEPQLAVRAGVVRVPRLARVLAEEGSAAELASEGTVLITGGTGALGGLVARHLVAEHGVRHLVLVSRRGADAPGAAELTAELAALGAEATVAACDAADRAALARVLAAIPAEHPLTGVIHTAGALDNGLLESLTPDRVAAVMRPKADAALNLHELTRGHDLRAFVLFSSIAGLIGGPGQGNYAAANAFLDALAQQRRAQGLPAVSLAWGVWERSGGMVDLLGKTDLARLARDGIRPLSDEEGLALFDAALGSARALLAPVPLDLSAVSGSLFRGLVRRPVRRSAAGRPAESSLEQRLAGQSRSDQDRLLLGLVREETARVLGHGSAESVEAAKTFRELGADSLTAVELRNRLNTVTGTRLASTVVFDHPTPRALAEHLRTLLAGAEAPVTVSAGAVDGDPIAIVAMGCRYPGGVSSPEQFWDLVSSEADVIAGFPGNRGWDVEGLYDPDPEHRGTSYAREGGFLYEATDFDARFFGISPREAVAMDPQQRLVLETSWEVFERAGIDPDSLRHSATGVFVGAGSSGYGSYDRSGDEAEGHRITGNAASVLSGRLSYVFGFEGPAVTVDTACSSSLVALHLAVQSLRSGECSLALAGGVTVMSTPETFVEFSRQRGLAPDGRCKPFAEAADGTGWGEGVGLLLVERLSDARRNGHRVLAVVRGSAVNQDGASNGLTAPNGPSQQRVIRAALANAGLTTSDVDAVEAHGTGTRLGDPIEAQALLATYGQGRDEPLWLGSVKSNIGHTQAAAGVAGVLKMVLAMRHGILPRSLHIDAPSSHVDWSAGAVELLAEAREWPEADRPRRAGISSFGISGTNAHVIVEQVPDAPVADPGRELAVVPLVLSGKSEAAVRDQARRLEGRLRDGTSLTEVAFSLATARAALARRAAVVGRDRDELLRGLDAVAAGEVPAELAAESGDVVFVFPGQGSQWVGMALGLLESSPVFAARLAECAAALESFVDWSLLDVLRDESALGQLDVVQPVLWAVMVSLAEVWRANGVRPAAVVGHSQGEIAAAVVAGGLSLQDGARVVALRSKALTVLSGKGGMVSVAEPVEKLRERLDPRVSVAAVNGPGSVVVSGDPDALDELIAACERDGVRARKVPVDYASHSAHVEEIHDELREVLASVAPRSGEVPFYSAVTGELLDTAAMDADYWYRNLRQTVEFEQATRKLLAAGYRVFVEVSPHPVLVPGLQETLDDTAAAAIGTLRRGEGGLDRFTASLGEAFTRGATVDWARFFAGTGARTTDLPTYPFQRQRYWPEPVEPAAAEPVDAEFWEAVERADLDAVAATLAAEGDEVRSLEAALPVLASWRQRRQQESEVDRWRYRVSWKRLPDVSAASARGTWLVVAPAEHAEWAAVLADGIAGRLVVLGDEPIADKLAEGPVSGVLSLLALDDRPLAEFGAVPRGLAATVRLLRDLTTMDSQTPLWTVTRGAVSVDRFDPHSSSAQAMVWGLGRVAALEHPDRWGGLIDLPDTLDERVLSRLSAVLGGAEDQVAVRASGVFGRRLARAGAARNSGWRAPATVLVTGGTGALGARVARWLAGRGAEHLVLVSRRGQAAPGAAELEAELAALGVRATIVAGDVADRAAAADLLDRFPVDGIVHAAGVLDDGVVTSLTPARMNEVLRAKATAAVNLHELTRDRDLRMFALFSATSAVVGTPGLGNYAPGNAFLDALAGHRRANGLVATSIAWGPWADGGMAEGEVGEVFRRHGVPEMAPDLALAALDQALSDDETNLVVADIAWERFRVAFTATRPSPLLADLPDVRQPEQAAADPDEASFAQRLTSVPETEQDRFLLDAVRTQAAIVLGHSGPEEVEPRQALKDLGFDSVTAVELRNRLNTVTGLRLPATLVFDYPTPVAIAGYLRAELLGAESPAEAPAVARSEEPLAIVGMACRFPGGVRSPEDLWRVLADETDTISAFPADRGWDLEALYDPDPDGDGTSYTREGGFLSGAAEFDATFFGISPREALAMDPQQRLLLETSWEAFERAGIVPETLRDAGVFAGTSGQDYLQLMAMGSGESAGHVGTGNSPSVLSGRLSYLFGFEGPAVSVDTACSSSLVALHLAAQSLRSGECSLALAAGVMVMSTPGIFTEFSRQRGVAPDGRCKPFAAAADGAGFAEGIGVLLVERLSDAQRNGHEVLAVLRGSAVNQDGASNGLTAPNGPSQQRVIRAALANAGLQPSEVDAVEAHGTGTKLGDPIEAQALLATYGQDRDEPLWLGSVKSNLGHTQGAAGVAGVIKMVLALRHGMLPKSLHIDEPSAEVDWSAGAVELLAEAREWPAAGRPRRAGVSSFGISGTNAHVILEQAPEQPVDTPAAPPVLAANPPWVLSAKTDAALREQARALRSLVDTELDLADAATTLAARTRFAERAVVVAADRAGLAEGLAALADGDSSPGLVRGRERDAGKRVFVFPGQGSQWTGMALDLMDASPVFAERIAECAAALSEYVDWSLTDVLRGAPDAPPMDRVDVVQPALFAVMVSLAGLWRACGVEPDAVVGHSQGEIAAACVAGALSLSDAAKVVALRSKALRELSGRGAMMSVALPLEELLPRLAKWDDRISVAAINGPGSLVVSGEPDAVEQLRAELSDEDIRARKIPVDYASHSAHVDEIRAELAGLLGSIVPRPAEVPFLSTVTGDWLDTTALDADYWFRNLRQTVELEKATRTLADDGFRVFVEASPHPVLTLALQETLAAQEVPAIVVGSLRRNDGAAQRFCASLAEAHVHGQPVDWSALFSGRRVDLPTYAFQRERYWPEIEPAVAPAFADDRFWDSVEAQDHESLSTLLKVDEAALKPVLPALRSWREQSRDKSTVDSWRYRVEWRPVAETAPGSLSGSWSVLVPSGHEDSELVTAVLAELSAHGAKATPVVLDPTDLDRVALADQLSGVLDAEPPSGVLSLLALSEGRHSRHRVELGLAATALAVQALADAGVKARLWCVTRGAVSTGATDPLPSPEQAQVWGLGRVVALEHPDSWGGLLDLPAAFDQRARDRFASLLGGDQDEVAVRASGTFARRLVRAPQRDTDSTARWQPRGTVLITGGTGALGSRVARSLARDGAEHLVLTSRRGPAAAGAAGLRAELEALGAQVTIAACDVADRSALAALLDEHPEVRAVVHTAGAVSMAPLAETGLADFAEVLAAKVDGARNLDALLGDRELDAFVLFSSNAGVWGSGGQGPYAAANAFLDALAHQRRDRGLVATSIAWGAWGETGMAAERSAEEQLRLRGVLPMPPDLALEALRQAVARDETFLAVADVDWERFVPRFASARYRPLLDELPDAQRILAAAERSAPGADGAGSLAGQLAGLAPGDQQELLLDLVRSTVAAVLGHRGGDAVDPGLAFKDQGFDSLTAVDLRNRLNAATGLTLPVTVVFDQPTPDALARLLRTELAGDPEQAVEAELDRLADTIAALAGHDGQRETARARLTALLRTLDDGKEANELSASELLESASDEEVFDFVDNELS</sequence>
<dbReference type="InterPro" id="IPR018201">
    <property type="entry name" value="Ketoacyl_synth_AS"/>
</dbReference>
<dbReference type="PROSITE" id="PS52004">
    <property type="entry name" value="KS3_2"/>
    <property type="match status" value="4"/>
</dbReference>
<protein>
    <recommendedName>
        <fullName evidence="11">6-deoxyerythronolide-B synthase</fullName>
        <ecNumber evidence="11">2.3.1.94</ecNumber>
    </recommendedName>
</protein>
<dbReference type="InterPro" id="IPR014030">
    <property type="entry name" value="Ketoacyl_synth_N"/>
</dbReference>
<dbReference type="PROSITE" id="PS50075">
    <property type="entry name" value="CARRIER"/>
    <property type="match status" value="4"/>
</dbReference>
<dbReference type="InterPro" id="IPR020807">
    <property type="entry name" value="PKS_DH"/>
</dbReference>
<keyword evidence="1" id="KW-0596">Phosphopantetheine</keyword>
<evidence type="ECO:0000256" key="8">
    <source>
        <dbReference type="ARBA" id="ARBA00060158"/>
    </source>
</evidence>
<feature type="active site" description="Proton donor; for dehydratase activity" evidence="12">
    <location>
        <position position="2592"/>
    </location>
</feature>
<dbReference type="NCBIfam" id="NF045894">
    <property type="entry name" value="PKS_plus_SDR"/>
    <property type="match status" value="3"/>
</dbReference>
<feature type="region of interest" description="C-terminal hotdog fold" evidence="12">
    <location>
        <begin position="2533"/>
        <end position="2683"/>
    </location>
</feature>
<dbReference type="PROSITE" id="PS00012">
    <property type="entry name" value="PHOSPHOPANTETHEINE"/>
    <property type="match status" value="3"/>
</dbReference>
<dbReference type="InterPro" id="IPR016036">
    <property type="entry name" value="Malonyl_transacylase_ACP-bd"/>
</dbReference>
<evidence type="ECO:0000256" key="7">
    <source>
        <dbReference type="ARBA" id="ARBA00052442"/>
    </source>
</evidence>
<organism evidence="16">
    <name type="scientific">Amycolatopsis sp. FU40</name>
    <dbReference type="NCBI Taxonomy" id="2914159"/>
    <lineage>
        <taxon>Bacteria</taxon>
        <taxon>Bacillati</taxon>
        <taxon>Actinomycetota</taxon>
        <taxon>Actinomycetes</taxon>
        <taxon>Pseudonocardiales</taxon>
        <taxon>Pseudonocardiaceae</taxon>
        <taxon>Amycolatopsis</taxon>
    </lineage>
</organism>
<dbReference type="InterPro" id="IPR049551">
    <property type="entry name" value="PKS_DH_C"/>
</dbReference>
<dbReference type="Gene3D" id="3.40.50.720">
    <property type="entry name" value="NAD(P)-binding Rossmann-like Domain"/>
    <property type="match status" value="4"/>
</dbReference>
<dbReference type="Gene3D" id="3.30.70.3290">
    <property type="match status" value="4"/>
</dbReference>
<dbReference type="InterPro" id="IPR050091">
    <property type="entry name" value="PKS_NRPS_Biosynth_Enz"/>
</dbReference>
<gene>
    <name evidence="16" type="primary">apoS1</name>
</gene>
<comment type="pathway">
    <text evidence="9">Antibiotic biosynthesis; erythromycin biosynthesis.</text>
</comment>
<dbReference type="CDD" id="cd08952">
    <property type="entry name" value="KR_1_SDR_x"/>
    <property type="match status" value="3"/>
</dbReference>
<feature type="domain" description="PKS/mFAS DH" evidence="15">
    <location>
        <begin position="2398"/>
        <end position="2683"/>
    </location>
</feature>
<dbReference type="PANTHER" id="PTHR43775:SF51">
    <property type="entry name" value="INACTIVE PHENOLPHTHIOCEROL SYNTHESIS POLYKETIDE SYNTHASE TYPE I PKS1-RELATED"/>
    <property type="match status" value="1"/>
</dbReference>
<keyword evidence="2" id="KW-0597">Phosphoprotein</keyword>
<dbReference type="Pfam" id="PF21089">
    <property type="entry name" value="PKS_DH_N"/>
    <property type="match status" value="1"/>
</dbReference>
<dbReference type="PANTHER" id="PTHR43775">
    <property type="entry name" value="FATTY ACID SYNTHASE"/>
    <property type="match status" value="1"/>
</dbReference>
<dbReference type="SMART" id="SM00827">
    <property type="entry name" value="PKS_AT"/>
    <property type="match status" value="4"/>
</dbReference>
<dbReference type="EMBL" id="JF819834">
    <property type="protein sequence ID" value="AEP40940.1"/>
    <property type="molecule type" value="Genomic_DNA"/>
</dbReference>
<evidence type="ECO:0000313" key="16">
    <source>
        <dbReference type="EMBL" id="AEP40940.1"/>
    </source>
</evidence>
<dbReference type="GO" id="GO:0031177">
    <property type="term" value="F:phosphopantetheine binding"/>
    <property type="evidence" value="ECO:0007669"/>
    <property type="project" value="InterPro"/>
</dbReference>
<evidence type="ECO:0000259" key="15">
    <source>
        <dbReference type="PROSITE" id="PS52019"/>
    </source>
</evidence>
<reference evidence="16" key="1">
    <citation type="journal article" date="2011" name="Tetrahedron">
        <title>Biosynthesis of the Apoptolidins in Nocardiopsis sp. FU 40.</title>
        <authorList>
            <person name="Du Y."/>
            <person name="Derewacz D.K."/>
            <person name="Deguire S.M."/>
            <person name="Teske J."/>
            <person name="Ravel J."/>
            <person name="Sulikowski G.A."/>
            <person name="Bachmann B.O."/>
        </authorList>
    </citation>
    <scope>NUCLEOTIDE SEQUENCE</scope>
</reference>
<feature type="domain" description="Ketosynthase family 3 (KS3)" evidence="14">
    <location>
        <begin position="3203"/>
        <end position="3626"/>
    </location>
</feature>
<dbReference type="Pfam" id="PF00109">
    <property type="entry name" value="ketoacyl-synt"/>
    <property type="match status" value="4"/>
</dbReference>
<keyword evidence="6" id="KW-0012">Acyltransferase</keyword>
<dbReference type="InterPro" id="IPR014043">
    <property type="entry name" value="Acyl_transferase_dom"/>
</dbReference>
<evidence type="ECO:0000256" key="6">
    <source>
        <dbReference type="ARBA" id="ARBA00023315"/>
    </source>
</evidence>
<evidence type="ECO:0000256" key="5">
    <source>
        <dbReference type="ARBA" id="ARBA00023268"/>
    </source>
</evidence>
<dbReference type="GO" id="GO:0004315">
    <property type="term" value="F:3-oxoacyl-[acyl-carrier-protein] synthase activity"/>
    <property type="evidence" value="ECO:0007669"/>
    <property type="project" value="InterPro"/>
</dbReference>
<dbReference type="SMART" id="SM00822">
    <property type="entry name" value="PKS_KR"/>
    <property type="match status" value="4"/>
</dbReference>
<feature type="domain" description="Ketosynthase family 3 (KS3)" evidence="14">
    <location>
        <begin position="1530"/>
        <end position="1943"/>
    </location>
</feature>
<dbReference type="InterPro" id="IPR014031">
    <property type="entry name" value="Ketoacyl_synth_C"/>
</dbReference>
<keyword evidence="3" id="KW-0808">Transferase</keyword>
<comment type="catalytic activity">
    <reaction evidence="7">
        <text>6 (S)-methylmalonyl-CoA + propanoyl-CoA + 6 NADPH + 12 H(+) = 6-deoxyerythronolide B + 6 CO2 + 6 NADP(+) + 7 CoA + H2O</text>
        <dbReference type="Rhea" id="RHEA:23068"/>
        <dbReference type="ChEBI" id="CHEBI:15377"/>
        <dbReference type="ChEBI" id="CHEBI:15378"/>
        <dbReference type="ChEBI" id="CHEBI:16089"/>
        <dbReference type="ChEBI" id="CHEBI:16526"/>
        <dbReference type="ChEBI" id="CHEBI:57287"/>
        <dbReference type="ChEBI" id="CHEBI:57327"/>
        <dbReference type="ChEBI" id="CHEBI:57392"/>
        <dbReference type="ChEBI" id="CHEBI:57783"/>
        <dbReference type="ChEBI" id="CHEBI:58349"/>
        <dbReference type="EC" id="2.3.1.94"/>
    </reaction>
</comment>
<dbReference type="EC" id="2.3.1.94" evidence="11"/>
<dbReference type="SUPFAM" id="SSF51735">
    <property type="entry name" value="NAD(P)-binding Rossmann-fold domains"/>
    <property type="match status" value="8"/>
</dbReference>
<comment type="subunit">
    <text evidence="10">Homodimer. Erythronolide synthase is composed of EryAI, EryAII and EryAIII multimodular (2 modules) polypeptides each coding for a functional synthase subunit which participates in 2 of the six FAS-like elongation steps required for formation of the polyketide. Module 1, 2, 3, 4, 5, and 6 participating in biosynthesis steps 1, 2, 3, 4, 5, and 6, respectively.</text>
</comment>
<dbReference type="CDD" id="cd08956">
    <property type="entry name" value="KR_3_FAS_SDR_x"/>
    <property type="match status" value="1"/>
</dbReference>
<feature type="active site" description="Proton acceptor; for dehydratase activity" evidence="12">
    <location>
        <position position="2430"/>
    </location>
</feature>
<feature type="domain" description="Ketosynthase family 3 (KS3)" evidence="14">
    <location>
        <begin position="4688"/>
        <end position="5110"/>
    </location>
</feature>
<dbReference type="InterPro" id="IPR020806">
    <property type="entry name" value="PKS_PP-bd"/>
</dbReference>
<evidence type="ECO:0000256" key="9">
    <source>
        <dbReference type="ARBA" id="ARBA00060622"/>
    </source>
</evidence>
<dbReference type="SUPFAM" id="SSF55048">
    <property type="entry name" value="Probable ACP-binding domain of malonyl-CoA ACP transacylase"/>
    <property type="match status" value="4"/>
</dbReference>
<dbReference type="InterPro" id="IPR036291">
    <property type="entry name" value="NAD(P)-bd_dom_sf"/>
</dbReference>
<dbReference type="InterPro" id="IPR041618">
    <property type="entry name" value="PKS_DE"/>
</dbReference>
<dbReference type="InterPro" id="IPR020841">
    <property type="entry name" value="PKS_Beta-ketoAc_synthase_dom"/>
</dbReference>
<dbReference type="SUPFAM" id="SSF47336">
    <property type="entry name" value="ACP-like"/>
    <property type="match status" value="4"/>
</dbReference>
<feature type="region of interest" description="N-terminal hotdog fold" evidence="12">
    <location>
        <begin position="2398"/>
        <end position="2521"/>
    </location>
</feature>
<dbReference type="FunFam" id="1.10.1200.10:FF:000007">
    <property type="entry name" value="Probable polyketide synthase pks17"/>
    <property type="match status" value="3"/>
</dbReference>
<feature type="domain" description="Carrier" evidence="13">
    <location>
        <begin position="4597"/>
        <end position="4672"/>
    </location>
</feature>
<dbReference type="CDD" id="cd00833">
    <property type="entry name" value="PKS"/>
    <property type="match status" value="4"/>
</dbReference>
<dbReference type="InterPro" id="IPR013968">
    <property type="entry name" value="PKS_KR"/>
</dbReference>
<feature type="domain" description="Carrier" evidence="13">
    <location>
        <begin position="1437"/>
        <end position="1512"/>
    </location>
</feature>
<dbReference type="Pfam" id="PF00698">
    <property type="entry name" value="Acyl_transf_1"/>
    <property type="match status" value="4"/>
</dbReference>
<feature type="domain" description="Carrier" evidence="13">
    <location>
        <begin position="3112"/>
        <end position="3187"/>
    </location>
</feature>
<dbReference type="Gene3D" id="1.10.1200.10">
    <property type="entry name" value="ACP-like"/>
    <property type="match status" value="4"/>
</dbReference>
<evidence type="ECO:0000259" key="14">
    <source>
        <dbReference type="PROSITE" id="PS52004"/>
    </source>
</evidence>
<dbReference type="FunFam" id="3.40.47.10:FF:000019">
    <property type="entry name" value="Polyketide synthase type I"/>
    <property type="match status" value="4"/>
</dbReference>
<proteinExistence type="predicted"/>
<dbReference type="InterPro" id="IPR009081">
    <property type="entry name" value="PP-bd_ACP"/>
</dbReference>
<name>G4XIN3_9PSEU</name>
<dbReference type="SMART" id="SM00825">
    <property type="entry name" value="PKS_KS"/>
    <property type="match status" value="4"/>
</dbReference>
<dbReference type="FunFam" id="3.40.366.10:FF:000002">
    <property type="entry name" value="Probable polyketide synthase 2"/>
    <property type="match status" value="4"/>
</dbReference>
<dbReference type="InterPro" id="IPR049552">
    <property type="entry name" value="PKS_DH_N"/>
</dbReference>
<dbReference type="SUPFAM" id="SSF53901">
    <property type="entry name" value="Thiolase-like"/>
    <property type="match status" value="4"/>
</dbReference>
<dbReference type="Pfam" id="PF02801">
    <property type="entry name" value="Ketoacyl-synt_C"/>
    <property type="match status" value="4"/>
</dbReference>
<dbReference type="InterPro" id="IPR001227">
    <property type="entry name" value="Ac_transferase_dom_sf"/>
</dbReference>
<dbReference type="Pfam" id="PF00550">
    <property type="entry name" value="PP-binding"/>
    <property type="match status" value="4"/>
</dbReference>
<keyword evidence="4" id="KW-0677">Repeat</keyword>
<dbReference type="Gene3D" id="3.10.129.110">
    <property type="entry name" value="Polyketide synthase dehydratase"/>
    <property type="match status" value="1"/>
</dbReference>
<dbReference type="SMART" id="SM00823">
    <property type="entry name" value="PKS_PP"/>
    <property type="match status" value="4"/>
</dbReference>
<dbReference type="SMART" id="SM01294">
    <property type="entry name" value="PKS_PP_betabranch"/>
    <property type="match status" value="3"/>
</dbReference>
<evidence type="ECO:0000259" key="13">
    <source>
        <dbReference type="PROSITE" id="PS50075"/>
    </source>
</evidence>
<dbReference type="InterPro" id="IPR006162">
    <property type="entry name" value="Ppantetheine_attach_site"/>
</dbReference>
<dbReference type="SUPFAM" id="SSF52151">
    <property type="entry name" value="FabD/lysophospholipase-like"/>
    <property type="match status" value="4"/>
</dbReference>
<evidence type="ECO:0000256" key="11">
    <source>
        <dbReference type="ARBA" id="ARBA00066981"/>
    </source>
</evidence>
<evidence type="ECO:0000256" key="10">
    <source>
        <dbReference type="ARBA" id="ARBA00063272"/>
    </source>
</evidence>
<dbReference type="InterPro" id="IPR049900">
    <property type="entry name" value="PKS_mFAS_DH"/>
</dbReference>
<dbReference type="SMART" id="SM00826">
    <property type="entry name" value="PKS_DH"/>
    <property type="match status" value="1"/>
</dbReference>
<dbReference type="Gene3D" id="3.40.366.10">
    <property type="entry name" value="Malonyl-Coenzyme A Acyl Carrier Protein, domain 2"/>
    <property type="match status" value="4"/>
</dbReference>
<evidence type="ECO:0000256" key="2">
    <source>
        <dbReference type="ARBA" id="ARBA00022553"/>
    </source>
</evidence>
<dbReference type="Pfam" id="PF18369">
    <property type="entry name" value="PKS_DE"/>
    <property type="match status" value="3"/>
</dbReference>
<dbReference type="Pfam" id="PF08659">
    <property type="entry name" value="KR"/>
    <property type="match status" value="4"/>
</dbReference>
<dbReference type="PROSITE" id="PS00606">
    <property type="entry name" value="KS3_1"/>
    <property type="match status" value="3"/>
</dbReference>
<dbReference type="InterPro" id="IPR032821">
    <property type="entry name" value="PKS_assoc"/>
</dbReference>
<dbReference type="PROSITE" id="PS52019">
    <property type="entry name" value="PKS_MFAS_DH"/>
    <property type="match status" value="1"/>
</dbReference>
<dbReference type="InterPro" id="IPR055123">
    <property type="entry name" value="SpnB-like_Rossmann"/>
</dbReference>
<dbReference type="GO" id="GO:0006633">
    <property type="term" value="P:fatty acid biosynthetic process"/>
    <property type="evidence" value="ECO:0007669"/>
    <property type="project" value="InterPro"/>
</dbReference>
<dbReference type="Pfam" id="PF16197">
    <property type="entry name" value="KAsynt_C_assoc"/>
    <property type="match status" value="4"/>
</dbReference>
<dbReference type="Pfam" id="PF14765">
    <property type="entry name" value="PS-DH"/>
    <property type="match status" value="1"/>
</dbReference>
<dbReference type="Gene3D" id="3.40.47.10">
    <property type="match status" value="4"/>
</dbReference>
<feature type="domain" description="Ketosynthase family 3 (KS3)" evidence="14">
    <location>
        <begin position="29"/>
        <end position="446"/>
    </location>
</feature>
<dbReference type="GO" id="GO:0047879">
    <property type="term" value="F:erythronolide synthase activity"/>
    <property type="evidence" value="ECO:0007669"/>
    <property type="project" value="UniProtKB-EC"/>
</dbReference>
<keyword evidence="5" id="KW-0511">Multifunctional enzyme</keyword>
<dbReference type="InterPro" id="IPR036736">
    <property type="entry name" value="ACP-like_sf"/>
</dbReference>
<evidence type="ECO:0000256" key="12">
    <source>
        <dbReference type="PROSITE-ProRule" id="PRU01363"/>
    </source>
</evidence>
<dbReference type="GO" id="GO:0004312">
    <property type="term" value="F:fatty acid synthase activity"/>
    <property type="evidence" value="ECO:0007669"/>
    <property type="project" value="TreeGrafter"/>
</dbReference>
<dbReference type="Pfam" id="PF22953">
    <property type="entry name" value="SpnB_Rossmann"/>
    <property type="match status" value="1"/>
</dbReference>
<evidence type="ECO:0000256" key="1">
    <source>
        <dbReference type="ARBA" id="ARBA00022450"/>
    </source>
</evidence>
<evidence type="ECO:0000256" key="4">
    <source>
        <dbReference type="ARBA" id="ARBA00022737"/>
    </source>
</evidence>
<dbReference type="InterPro" id="IPR057326">
    <property type="entry name" value="KR_dom"/>
</dbReference>
<feature type="domain" description="Carrier" evidence="13">
    <location>
        <begin position="6114"/>
        <end position="6189"/>
    </location>
</feature>